<comment type="caution">
    <text evidence="1">The sequence shown here is derived from an EMBL/GenBank/DDBJ whole genome shotgun (WGS) entry which is preliminary data.</text>
</comment>
<dbReference type="Proteomes" id="UP001056120">
    <property type="component" value="Linkage Group LG14"/>
</dbReference>
<dbReference type="EMBL" id="CM042031">
    <property type="protein sequence ID" value="KAI3785690.1"/>
    <property type="molecule type" value="Genomic_DNA"/>
</dbReference>
<protein>
    <submittedName>
        <fullName evidence="1">Uncharacterized protein</fullName>
    </submittedName>
</protein>
<reference evidence="1 2" key="2">
    <citation type="journal article" date="2022" name="Mol. Ecol. Resour.">
        <title>The genomes of chicory, endive, great burdock and yacon provide insights into Asteraceae paleo-polyploidization history and plant inulin production.</title>
        <authorList>
            <person name="Fan W."/>
            <person name="Wang S."/>
            <person name="Wang H."/>
            <person name="Wang A."/>
            <person name="Jiang F."/>
            <person name="Liu H."/>
            <person name="Zhao H."/>
            <person name="Xu D."/>
            <person name="Zhang Y."/>
        </authorList>
    </citation>
    <scope>NUCLEOTIDE SEQUENCE [LARGE SCALE GENOMIC DNA]</scope>
    <source>
        <strain evidence="2">cv. Yunnan</strain>
        <tissue evidence="1">Leaves</tissue>
    </source>
</reference>
<sequence>MNQRNNGPKGGQCTLENCQVLQFLCRQQLIDPRGFVLSCLELMLFRKALTAGVTWIFLYFQPIAMFVEDKILEDVAGNYQIS</sequence>
<evidence type="ECO:0000313" key="1">
    <source>
        <dbReference type="EMBL" id="KAI3785690.1"/>
    </source>
</evidence>
<organism evidence="1 2">
    <name type="scientific">Smallanthus sonchifolius</name>
    <dbReference type="NCBI Taxonomy" id="185202"/>
    <lineage>
        <taxon>Eukaryota</taxon>
        <taxon>Viridiplantae</taxon>
        <taxon>Streptophyta</taxon>
        <taxon>Embryophyta</taxon>
        <taxon>Tracheophyta</taxon>
        <taxon>Spermatophyta</taxon>
        <taxon>Magnoliopsida</taxon>
        <taxon>eudicotyledons</taxon>
        <taxon>Gunneridae</taxon>
        <taxon>Pentapetalae</taxon>
        <taxon>asterids</taxon>
        <taxon>campanulids</taxon>
        <taxon>Asterales</taxon>
        <taxon>Asteraceae</taxon>
        <taxon>Asteroideae</taxon>
        <taxon>Heliantheae alliance</taxon>
        <taxon>Millerieae</taxon>
        <taxon>Smallanthus</taxon>
    </lineage>
</organism>
<proteinExistence type="predicted"/>
<gene>
    <name evidence="1" type="ORF">L1987_44814</name>
</gene>
<evidence type="ECO:0000313" key="2">
    <source>
        <dbReference type="Proteomes" id="UP001056120"/>
    </source>
</evidence>
<reference evidence="2" key="1">
    <citation type="journal article" date="2022" name="Mol. Ecol. Resour.">
        <title>The genomes of chicory, endive, great burdock and yacon provide insights into Asteraceae palaeo-polyploidization history and plant inulin production.</title>
        <authorList>
            <person name="Fan W."/>
            <person name="Wang S."/>
            <person name="Wang H."/>
            <person name="Wang A."/>
            <person name="Jiang F."/>
            <person name="Liu H."/>
            <person name="Zhao H."/>
            <person name="Xu D."/>
            <person name="Zhang Y."/>
        </authorList>
    </citation>
    <scope>NUCLEOTIDE SEQUENCE [LARGE SCALE GENOMIC DNA]</scope>
    <source>
        <strain evidence="2">cv. Yunnan</strain>
    </source>
</reference>
<name>A0ACB9GRS7_9ASTR</name>
<keyword evidence="2" id="KW-1185">Reference proteome</keyword>
<accession>A0ACB9GRS7</accession>